<feature type="compositionally biased region" description="Polar residues" evidence="1">
    <location>
        <begin position="292"/>
        <end position="302"/>
    </location>
</feature>
<proteinExistence type="predicted"/>
<accession>U6KEN2</accession>
<name>U6KEN2_9EIME</name>
<dbReference type="AlphaFoldDB" id="U6KEN2"/>
<reference evidence="2" key="2">
    <citation type="submission" date="2013-10" db="EMBL/GenBank/DDBJ databases">
        <authorList>
            <person name="Aslett M."/>
        </authorList>
    </citation>
    <scope>NUCLEOTIDE SEQUENCE [LARGE SCALE GENOMIC DNA]</scope>
    <source>
        <strain evidence="2">Houghton</strain>
    </source>
</reference>
<evidence type="ECO:0000313" key="2">
    <source>
        <dbReference type="EMBL" id="CDJ35261.1"/>
    </source>
</evidence>
<keyword evidence="3" id="KW-1185">Reference proteome</keyword>
<dbReference type="RefSeq" id="XP_013357823.1">
    <property type="nucleotide sequence ID" value="XM_013502369.1"/>
</dbReference>
<reference evidence="2" key="1">
    <citation type="submission" date="2013-10" db="EMBL/GenBank/DDBJ databases">
        <title>Genomic analysis of the causative agents of coccidiosis in chickens.</title>
        <authorList>
            <person name="Reid A.J."/>
            <person name="Blake D."/>
            <person name="Billington K."/>
            <person name="Browne H."/>
            <person name="Dunn M."/>
            <person name="Hung S."/>
            <person name="Kawahara F."/>
            <person name="Miranda-Saavedra D."/>
            <person name="Mourier T."/>
            <person name="Nagra H."/>
            <person name="Otto T.D."/>
            <person name="Rawlings N."/>
            <person name="Sanchez A."/>
            <person name="Sanders M."/>
            <person name="Subramaniam C."/>
            <person name="Tay Y."/>
            <person name="Dear P."/>
            <person name="Doerig C."/>
            <person name="Gruber A."/>
            <person name="Parkinson J."/>
            <person name="Shirley M."/>
            <person name="Wan K.L."/>
            <person name="Berriman M."/>
            <person name="Tomley F."/>
            <person name="Pain A."/>
        </authorList>
    </citation>
    <scope>NUCLEOTIDE SEQUENCE [LARGE SCALE GENOMIC DNA]</scope>
    <source>
        <strain evidence="2">Houghton</strain>
    </source>
</reference>
<feature type="compositionally biased region" description="Basic residues" evidence="1">
    <location>
        <begin position="254"/>
        <end position="266"/>
    </location>
</feature>
<feature type="compositionally biased region" description="Basic and acidic residues" evidence="1">
    <location>
        <begin position="314"/>
        <end position="344"/>
    </location>
</feature>
<feature type="region of interest" description="Disordered" evidence="1">
    <location>
        <begin position="207"/>
        <end position="409"/>
    </location>
</feature>
<organism evidence="2 3">
    <name type="scientific">Eimeria mitis</name>
    <dbReference type="NCBI Taxonomy" id="44415"/>
    <lineage>
        <taxon>Eukaryota</taxon>
        <taxon>Sar</taxon>
        <taxon>Alveolata</taxon>
        <taxon>Apicomplexa</taxon>
        <taxon>Conoidasida</taxon>
        <taxon>Coccidia</taxon>
        <taxon>Eucoccidiorida</taxon>
        <taxon>Eimeriorina</taxon>
        <taxon>Eimeriidae</taxon>
        <taxon>Eimeria</taxon>
    </lineage>
</organism>
<protein>
    <submittedName>
        <fullName evidence="2">Uncharacterized protein</fullName>
    </submittedName>
</protein>
<feature type="compositionally biased region" description="Basic and acidic residues" evidence="1">
    <location>
        <begin position="235"/>
        <end position="248"/>
    </location>
</feature>
<dbReference type="GeneID" id="25375436"/>
<evidence type="ECO:0000313" key="3">
    <source>
        <dbReference type="Proteomes" id="UP000030744"/>
    </source>
</evidence>
<evidence type="ECO:0000256" key="1">
    <source>
        <dbReference type="SAM" id="MobiDB-lite"/>
    </source>
</evidence>
<dbReference type="OrthoDB" id="345476at2759"/>
<dbReference type="Proteomes" id="UP000030744">
    <property type="component" value="Unassembled WGS sequence"/>
</dbReference>
<dbReference type="EMBL" id="HG688053">
    <property type="protein sequence ID" value="CDJ35261.1"/>
    <property type="molecule type" value="Genomic_DNA"/>
</dbReference>
<sequence>MEYYAEEERAPRCSLLDVPLIAAGAVSDSLCCKGPKRDFATEVEFRLANAAKMYPAGYTDVPSYAYRSRYQYSGNPPSYWQYKPPTMVNYPSEVPQVCTSPVGYYPYPVQRTTQPQRWTYYPEPESYSLSRPVVPQAEVAYPGPLSSSWTGALGGVSQSPLQSSAIPAQLGLTVETPQPDVAPSNEVFTPRGWQTVEVVEVLLAEQAKKTGPSQEKKEQASPGQLFESRASQTEPKNDVSRAVKEGKTAQRAPAAKRKPAAAKKGQRGQAHLQQPEGDEAIRDDTAPEPTKAATQDNKSASTPLVEAEQSGGRAEPEGHAKEPVNATKQEEQREDAVEGTEKAVGKQQPSKGLDEQAAVGASAKNEQAAVGEKDGKVSADEPSVGGEKKDKLPNSGTQVPFQMENAPGDKPSGFAFISVEVSAPSVGSSMGHALPQPQRSPGHFCASPAEMIAGPSGVTSGWPVGYVPPPDDKYKELVVGNQVYLEGGTFYLSETGAYLLGLRD</sequence>
<dbReference type="VEuPathDB" id="ToxoDB:EMH_0003910"/>
<gene>
    <name evidence="2" type="ORF">EMH_0003910</name>
</gene>